<feature type="transmembrane region" description="Helical" evidence="1">
    <location>
        <begin position="70"/>
        <end position="87"/>
    </location>
</feature>
<dbReference type="RefSeq" id="WP_184529439.1">
    <property type="nucleotide sequence ID" value="NZ_JACHGK010000022.1"/>
</dbReference>
<dbReference type="EMBL" id="JACHGK010000022">
    <property type="protein sequence ID" value="MBB6447463.1"/>
    <property type="molecule type" value="Genomic_DNA"/>
</dbReference>
<dbReference type="AlphaFoldDB" id="A0A7X0LX72"/>
<evidence type="ECO:0000313" key="2">
    <source>
        <dbReference type="EMBL" id="MBB6447463.1"/>
    </source>
</evidence>
<evidence type="ECO:0000256" key="1">
    <source>
        <dbReference type="SAM" id="Phobius"/>
    </source>
</evidence>
<dbReference type="NCBIfam" id="TIGR02893">
    <property type="entry name" value="spore_yabQ"/>
    <property type="match status" value="1"/>
</dbReference>
<keyword evidence="1" id="KW-0812">Transmembrane</keyword>
<evidence type="ECO:0000313" key="3">
    <source>
        <dbReference type="Proteomes" id="UP000531594"/>
    </source>
</evidence>
<feature type="transmembrane region" description="Helical" evidence="1">
    <location>
        <begin position="108"/>
        <end position="133"/>
    </location>
</feature>
<protein>
    <submittedName>
        <fullName evidence="2">Spore cortex biosynthesis protein YabQ</fullName>
    </submittedName>
</protein>
<dbReference type="InterPro" id="IPR019074">
    <property type="entry name" value="YabQ"/>
</dbReference>
<dbReference type="Proteomes" id="UP000531594">
    <property type="component" value="Unassembled WGS sequence"/>
</dbReference>
<feature type="transmembrane region" description="Helical" evidence="1">
    <location>
        <begin position="6"/>
        <end position="27"/>
    </location>
</feature>
<accession>A0A7X0LX72</accession>
<name>A0A7X0LX72_9BACI</name>
<keyword evidence="1" id="KW-1133">Transmembrane helix</keyword>
<gene>
    <name evidence="2" type="ORF">HNR53_004144</name>
</gene>
<feature type="transmembrane region" description="Helical" evidence="1">
    <location>
        <begin position="145"/>
        <end position="169"/>
    </location>
</feature>
<feature type="transmembrane region" description="Helical" evidence="1">
    <location>
        <begin position="39"/>
        <end position="58"/>
    </location>
</feature>
<keyword evidence="1" id="KW-0472">Membrane</keyword>
<keyword evidence="3" id="KW-1185">Reference proteome</keyword>
<organism evidence="2 3">
    <name type="scientific">Bacillus benzoevorans</name>
    <dbReference type="NCBI Taxonomy" id="1456"/>
    <lineage>
        <taxon>Bacteria</taxon>
        <taxon>Bacillati</taxon>
        <taxon>Bacillota</taxon>
        <taxon>Bacilli</taxon>
        <taxon>Bacillales</taxon>
        <taxon>Bacillaceae</taxon>
        <taxon>Bacillus</taxon>
    </lineage>
</organism>
<dbReference type="Pfam" id="PF09578">
    <property type="entry name" value="Spore_YabQ"/>
    <property type="match status" value="1"/>
</dbReference>
<proteinExistence type="predicted"/>
<comment type="caution">
    <text evidence="2">The sequence shown here is derived from an EMBL/GenBank/DDBJ whole genome shotgun (WGS) entry which is preliminary data.</text>
</comment>
<sequence>MTLSTQFATMLVMISMGVFFGASLDTYNRFLQRRKRKSWLVFLNDVLFMVIQGLLVFYTLFQVNKGDLRFYIFIAILCGFAAYQAMLKQWYLKSLEKMIKFCISVYRFLVKLINIFIYKPIYILITTLIAIIISIGKGLYTAAKWLLKCIVVLIKAALKPFQWMLTLLWKLIPKNIKKSVEKLYNKLAGKSLLLKNYYSNWKDKWKNK</sequence>
<reference evidence="2 3" key="1">
    <citation type="submission" date="2020-08" db="EMBL/GenBank/DDBJ databases">
        <title>Genomic Encyclopedia of Type Strains, Phase IV (KMG-IV): sequencing the most valuable type-strain genomes for metagenomic binning, comparative biology and taxonomic classification.</title>
        <authorList>
            <person name="Goeker M."/>
        </authorList>
    </citation>
    <scope>NUCLEOTIDE SEQUENCE [LARGE SCALE GENOMIC DNA]</scope>
    <source>
        <strain evidence="2 3">DSM 5391</strain>
    </source>
</reference>